<dbReference type="GO" id="GO:0016925">
    <property type="term" value="P:protein sumoylation"/>
    <property type="evidence" value="ECO:0007669"/>
    <property type="project" value="UniProtKB-UniPathway"/>
</dbReference>
<dbReference type="Pfam" id="PF03199">
    <property type="entry name" value="GSH_synthase"/>
    <property type="match status" value="1"/>
</dbReference>
<comment type="cofactor">
    <cofactor evidence="1">
        <name>Mg(2+)</name>
        <dbReference type="ChEBI" id="CHEBI:18420"/>
    </cofactor>
</comment>
<evidence type="ECO:0000256" key="11">
    <source>
        <dbReference type="ARBA" id="ARBA00022723"/>
    </source>
</evidence>
<keyword evidence="13 21" id="KW-0863">Zinc-finger</keyword>
<dbReference type="FunFam" id="3.30.1490.50:FF:000001">
    <property type="entry name" value="Glutathione synthetase"/>
    <property type="match status" value="1"/>
</dbReference>
<gene>
    <name evidence="25" type="ORF">NMOB1V02_LOCUS455</name>
</gene>
<dbReference type="InterPro" id="IPR013083">
    <property type="entry name" value="Znf_RING/FYVE/PHD"/>
</dbReference>
<comment type="function">
    <text evidence="20">Catalyzes the production of glutathione from gamma-glutamylcysteine and glycine in an ATP-dependent manner. Glutathione (gamma-glutamylcysteinylglycine, GSH) is the most abundant intracellular thiol in living aerobic cells and is required for numerous processes including the protection of cells against oxidative damage, amino acid transport, the detoxification of foreign compounds, the maintenance of protein sulfhydryl groups in a reduced state and acts as a cofactor for a number of enzymes. Participates in ophthalmate biosynthesis in hepatocytes.</text>
</comment>
<dbReference type="InterPro" id="IPR023321">
    <property type="entry name" value="PINIT"/>
</dbReference>
<keyword evidence="16" id="KW-0460">Magnesium</keyword>
<comment type="similarity">
    <text evidence="5">Belongs to the eukaryotic GSH synthase family.</text>
</comment>
<dbReference type="Pfam" id="PF02891">
    <property type="entry name" value="zf-MIZ"/>
    <property type="match status" value="1"/>
</dbReference>
<dbReference type="Gene3D" id="2.60.120.780">
    <property type="entry name" value="PINIT domain"/>
    <property type="match status" value="1"/>
</dbReference>
<dbReference type="GO" id="GO:0008270">
    <property type="term" value="F:zinc ion binding"/>
    <property type="evidence" value="ECO:0007669"/>
    <property type="project" value="UniProtKB-KW"/>
</dbReference>
<evidence type="ECO:0000256" key="2">
    <source>
        <dbReference type="ARBA" id="ARBA00004718"/>
    </source>
</evidence>
<evidence type="ECO:0000256" key="22">
    <source>
        <dbReference type="SAM" id="MobiDB-lite"/>
    </source>
</evidence>
<evidence type="ECO:0000259" key="23">
    <source>
        <dbReference type="PROSITE" id="PS51044"/>
    </source>
</evidence>
<protein>
    <recommendedName>
        <fullName evidence="8">Glutathione synthetase</fullName>
        <ecNumber evidence="7">6.3.2.3</ecNumber>
    </recommendedName>
    <alternativeName>
        <fullName evidence="17">Glutathione synthase</fullName>
    </alternativeName>
</protein>
<dbReference type="Gene3D" id="3.30.470.20">
    <property type="entry name" value="ATP-grasp fold, B domain"/>
    <property type="match status" value="1"/>
</dbReference>
<evidence type="ECO:0000313" key="26">
    <source>
        <dbReference type="Proteomes" id="UP000678499"/>
    </source>
</evidence>
<dbReference type="Pfam" id="PF14324">
    <property type="entry name" value="PINIT"/>
    <property type="match status" value="1"/>
</dbReference>
<evidence type="ECO:0000256" key="15">
    <source>
        <dbReference type="ARBA" id="ARBA00022840"/>
    </source>
</evidence>
<dbReference type="UniPathway" id="UPA00142">
    <property type="reaction ID" value="UER00210"/>
</dbReference>
<comment type="similarity">
    <text evidence="4">Belongs to the PIAS family.</text>
</comment>
<keyword evidence="14" id="KW-0862">Zinc</keyword>
<dbReference type="PANTHER" id="PTHR11130:SF0">
    <property type="entry name" value="GLUTATHIONE SYNTHETASE"/>
    <property type="match status" value="1"/>
</dbReference>
<evidence type="ECO:0000256" key="18">
    <source>
        <dbReference type="ARBA" id="ARBA00048871"/>
    </source>
</evidence>
<feature type="compositionally biased region" description="Basic and acidic residues" evidence="22">
    <location>
        <begin position="1269"/>
        <end position="1278"/>
    </location>
</feature>
<dbReference type="PROSITE" id="PS51044">
    <property type="entry name" value="ZF_SP_RING"/>
    <property type="match status" value="1"/>
</dbReference>
<accession>A0A7R9G918</accession>
<feature type="compositionally biased region" description="Low complexity" evidence="22">
    <location>
        <begin position="1174"/>
        <end position="1188"/>
    </location>
</feature>
<evidence type="ECO:0000256" key="17">
    <source>
        <dbReference type="ARBA" id="ARBA00030403"/>
    </source>
</evidence>
<dbReference type="PROSITE" id="PS51466">
    <property type="entry name" value="PINIT"/>
    <property type="match status" value="1"/>
</dbReference>
<comment type="pathway">
    <text evidence="2">Protein modification; protein sumoylation.</text>
</comment>
<dbReference type="Gene3D" id="3.30.40.10">
    <property type="entry name" value="Zinc/RING finger domain, C3HC4 (zinc finger)"/>
    <property type="match status" value="1"/>
</dbReference>
<dbReference type="InterPro" id="IPR004887">
    <property type="entry name" value="GSH_synth_subst-bd"/>
</dbReference>
<evidence type="ECO:0000256" key="9">
    <source>
        <dbReference type="ARBA" id="ARBA00022598"/>
    </source>
</evidence>
<dbReference type="EMBL" id="OA882077">
    <property type="protein sequence ID" value="CAD7272526.1"/>
    <property type="molecule type" value="Genomic_DNA"/>
</dbReference>
<evidence type="ECO:0000256" key="1">
    <source>
        <dbReference type="ARBA" id="ARBA00001946"/>
    </source>
</evidence>
<keyword evidence="26" id="KW-1185">Reference proteome</keyword>
<keyword evidence="11" id="KW-0479">Metal-binding</keyword>
<feature type="compositionally biased region" description="Polar residues" evidence="22">
    <location>
        <begin position="1229"/>
        <end position="1243"/>
    </location>
</feature>
<comment type="catalytic activity">
    <reaction evidence="18">
        <text>gamma-L-glutamyl-L-cysteine + glycine + ATP = glutathione + ADP + phosphate + H(+)</text>
        <dbReference type="Rhea" id="RHEA:13557"/>
        <dbReference type="ChEBI" id="CHEBI:15378"/>
        <dbReference type="ChEBI" id="CHEBI:30616"/>
        <dbReference type="ChEBI" id="CHEBI:43474"/>
        <dbReference type="ChEBI" id="CHEBI:57305"/>
        <dbReference type="ChEBI" id="CHEBI:57925"/>
        <dbReference type="ChEBI" id="CHEBI:58173"/>
        <dbReference type="ChEBI" id="CHEBI:456216"/>
        <dbReference type="EC" id="6.3.2.3"/>
    </reaction>
    <physiologicalReaction direction="left-to-right" evidence="18">
        <dbReference type="Rhea" id="RHEA:13558"/>
    </physiologicalReaction>
</comment>
<evidence type="ECO:0000256" key="12">
    <source>
        <dbReference type="ARBA" id="ARBA00022741"/>
    </source>
</evidence>
<feature type="region of interest" description="Disordered" evidence="22">
    <location>
        <begin position="1113"/>
        <end position="1134"/>
    </location>
</feature>
<evidence type="ECO:0000256" key="16">
    <source>
        <dbReference type="ARBA" id="ARBA00022842"/>
    </source>
</evidence>
<evidence type="ECO:0000256" key="19">
    <source>
        <dbReference type="ARBA" id="ARBA00052123"/>
    </source>
</evidence>
<evidence type="ECO:0000256" key="7">
    <source>
        <dbReference type="ARBA" id="ARBA00012214"/>
    </source>
</evidence>
<reference evidence="25" key="1">
    <citation type="submission" date="2020-11" db="EMBL/GenBank/DDBJ databases">
        <authorList>
            <person name="Tran Van P."/>
        </authorList>
    </citation>
    <scope>NUCLEOTIDE SEQUENCE</scope>
</reference>
<dbReference type="InterPro" id="IPR037013">
    <property type="entry name" value="GSH-S_sub-bd_sf"/>
</dbReference>
<evidence type="ECO:0000313" key="25">
    <source>
        <dbReference type="EMBL" id="CAD7272526.1"/>
    </source>
</evidence>
<dbReference type="Gene3D" id="1.10.1080.10">
    <property type="entry name" value="Glutathione Synthetase, Chain A, domain 3"/>
    <property type="match status" value="1"/>
</dbReference>
<feature type="region of interest" description="Disordered" evidence="22">
    <location>
        <begin position="587"/>
        <end position="612"/>
    </location>
</feature>
<dbReference type="InterPro" id="IPR014709">
    <property type="entry name" value="Glutathione_synthase_C_euk"/>
</dbReference>
<evidence type="ECO:0000259" key="24">
    <source>
        <dbReference type="PROSITE" id="PS51466"/>
    </source>
</evidence>
<evidence type="ECO:0000256" key="13">
    <source>
        <dbReference type="ARBA" id="ARBA00022771"/>
    </source>
</evidence>
<dbReference type="Gene3D" id="3.30.1490.50">
    <property type="match status" value="1"/>
</dbReference>
<comment type="subunit">
    <text evidence="6">Homodimer.</text>
</comment>
<dbReference type="SUPFAM" id="SSF56059">
    <property type="entry name" value="Glutathione synthetase ATP-binding domain-like"/>
    <property type="match status" value="1"/>
</dbReference>
<keyword evidence="10" id="KW-0317">Glutathione biosynthesis</keyword>
<dbReference type="InterPro" id="IPR014042">
    <property type="entry name" value="Glutathione_synthase_a-hlx"/>
</dbReference>
<dbReference type="Gene3D" id="3.40.50.1760">
    <property type="entry name" value="Glutathione synthase, substrate-binding domain superfamily, eukaryotic"/>
    <property type="match status" value="1"/>
</dbReference>
<dbReference type="FunFam" id="2.60.120.780:FF:000001">
    <property type="entry name" value="E3 SUMO-protein ligase PIAS2 isoform X1"/>
    <property type="match status" value="1"/>
</dbReference>
<organism evidence="25">
    <name type="scientific">Notodromas monacha</name>
    <dbReference type="NCBI Taxonomy" id="399045"/>
    <lineage>
        <taxon>Eukaryota</taxon>
        <taxon>Metazoa</taxon>
        <taxon>Ecdysozoa</taxon>
        <taxon>Arthropoda</taxon>
        <taxon>Crustacea</taxon>
        <taxon>Oligostraca</taxon>
        <taxon>Ostracoda</taxon>
        <taxon>Podocopa</taxon>
        <taxon>Podocopida</taxon>
        <taxon>Cypridocopina</taxon>
        <taxon>Cypridoidea</taxon>
        <taxon>Cyprididae</taxon>
        <taxon>Notodromas</taxon>
    </lineage>
</organism>
<evidence type="ECO:0000256" key="10">
    <source>
        <dbReference type="ARBA" id="ARBA00022684"/>
    </source>
</evidence>
<dbReference type="NCBIfam" id="TIGR01986">
    <property type="entry name" value="glut_syn_euk"/>
    <property type="match status" value="1"/>
</dbReference>
<dbReference type="CDD" id="cd16650">
    <property type="entry name" value="SP-RING_PIAS-like"/>
    <property type="match status" value="1"/>
</dbReference>
<feature type="compositionally biased region" description="Basic and acidic residues" evidence="22">
    <location>
        <begin position="1113"/>
        <end position="1130"/>
    </location>
</feature>
<dbReference type="PANTHER" id="PTHR11130">
    <property type="entry name" value="GLUTATHIONE SYNTHETASE"/>
    <property type="match status" value="1"/>
</dbReference>
<dbReference type="Pfam" id="PF03917">
    <property type="entry name" value="GSH_synth_ATP"/>
    <property type="match status" value="1"/>
</dbReference>
<dbReference type="EMBL" id="CAJPEX010000040">
    <property type="protein sequence ID" value="CAG0912678.1"/>
    <property type="molecule type" value="Genomic_DNA"/>
</dbReference>
<feature type="region of interest" description="Disordered" evidence="22">
    <location>
        <begin position="637"/>
        <end position="660"/>
    </location>
</feature>
<evidence type="ECO:0000256" key="4">
    <source>
        <dbReference type="ARBA" id="ARBA00005383"/>
    </source>
</evidence>
<dbReference type="Proteomes" id="UP000678499">
    <property type="component" value="Unassembled WGS sequence"/>
</dbReference>
<name>A0A7R9G918_9CRUS</name>
<evidence type="ECO:0000256" key="20">
    <source>
        <dbReference type="ARBA" id="ARBA00059746"/>
    </source>
</evidence>
<keyword evidence="9" id="KW-0436">Ligase</keyword>
<evidence type="ECO:0000256" key="6">
    <source>
        <dbReference type="ARBA" id="ARBA00011738"/>
    </source>
</evidence>
<comment type="pathway">
    <text evidence="3">Sulfur metabolism; glutathione biosynthesis; glutathione from L-cysteine and L-glutamate: step 2/2.</text>
</comment>
<dbReference type="UniPathway" id="UPA00886"/>
<evidence type="ECO:0000256" key="21">
    <source>
        <dbReference type="PROSITE-ProRule" id="PRU00452"/>
    </source>
</evidence>
<dbReference type="GO" id="GO:0004363">
    <property type="term" value="F:glutathione synthase activity"/>
    <property type="evidence" value="ECO:0007669"/>
    <property type="project" value="UniProtKB-EC"/>
</dbReference>
<dbReference type="Gene3D" id="3.30.1490.80">
    <property type="match status" value="1"/>
</dbReference>
<evidence type="ECO:0000256" key="3">
    <source>
        <dbReference type="ARBA" id="ARBA00004965"/>
    </source>
</evidence>
<feature type="region of interest" description="Disordered" evidence="22">
    <location>
        <begin position="1162"/>
        <end position="1278"/>
    </location>
</feature>
<dbReference type="GO" id="GO:0005829">
    <property type="term" value="C:cytosol"/>
    <property type="evidence" value="ECO:0007669"/>
    <property type="project" value="TreeGrafter"/>
</dbReference>
<dbReference type="InterPro" id="IPR038654">
    <property type="entry name" value="PINIT_sf"/>
</dbReference>
<evidence type="ECO:0000256" key="14">
    <source>
        <dbReference type="ARBA" id="ARBA00022833"/>
    </source>
</evidence>
<sequence length="1301" mass="145186">MAKMSRCGTSKPCVEFPLPAETLREVCEDARDFALVHGAGIRLKSGFREDAISVIPFTLLPSSFPRDAFSKAHLVQPILNKLMFRVAHDYDFLKMALQSTIEVDTFTAKLFRIYETVREEGIAQNKSAFCVCSEVPDLEFFQDAMLGILRSDYMMNRIKESGSLVSDACPKPVQIEVNTISSSFCTLSSIICDTHRFVMTSLGHRDEKKQLPLNTSMRDVNVGLVRAWELYNVETAYVLFVVEETTYNICDQRLTQFQLHKMNPLIKVMRRTLKEIHERAELSSELRLKIDGKEIAVVYFRTGYMPDLYSGEGDWEARLLLERSLAIKCPTINLHLAGTKKVQQLLSKRQNLERFLENAAEIDQVLSMCTGLYSLDLDEEGDQSARMAIENPERFVLKPQREGGGNNIYGVDVRKELERMGHSKERSAYILMDRISPPTQLNYILKPGDSISSVPVEVVSELGIYGVVLGSKRDIFTNIVAGHLLRTKPVTVDEGGVSFGVGALDSPFLVDCQCLVFNGLRLNLQEKVDALLSKDLQLILRTCGLNPYGLKKETRDRVVALLRDEEFSTVASLKIEELYNKSKRARKVSGCSDASDDPITENVPASRGRPSRSAAIVARNQLLATAPLAYDIPSRKERELLSQSSPSKSPPKSTCPQVARNARPKALPGLYLKASSEQTVASEQPVSKTVNNLPVKQLVRLGTVDQDAIQLPNTTQGLVSSPNPMMNNWEAMFNPRSSNFASNSSLTITPCLLQNQSMSRDWQTRHHNTVITNGSNLTMKPSNPAMKPATRPIQEYFQPCSSYSRNQYANPSVPISPDIRMEDLPFYPVIDCLLKPLTLVSSAPANALERSSRFTFNLTPSQYSSISGSLSKTPGGLSKSEIQIQLRFAKMDVSSKQKDFFPPNLSVQVNSHLVELPKLIHSTQAGIPPKRPSAPLDITAYRGFCPSKPNTVLVNWCFDDRAAASAQFVASVWLVKQLHSDDLIKQLKCKGSRDSDYTRAMIKEKLRNDEDEVAMTFLRVSLSCPLGKCRMQLPCRSKNCQHLQCFDANFFICMNERRPNWTCPVCDHEIPFSTLSLDGYFMDVLKSNPSDDMIELHIDGTWSLPGAKVQEIKKQDDKESIEIHSPESNHSDGICIVEEKVNKGGRNADKPEKVPVVEEVNLVSSDDSDEESDGNAASSESASSDNGLRMPSLSCALNEHQPQTEPDTYPGEYPPSNTNQRLRSRRKNPLSSDSDSENDTIQVRSIKRPCRNRRISSTSESEPELLDSPVKKIDIGDDRPSFAANNVIVEDGVIDLCSDED</sequence>
<dbReference type="GO" id="GO:0005524">
    <property type="term" value="F:ATP binding"/>
    <property type="evidence" value="ECO:0007669"/>
    <property type="project" value="UniProtKB-KW"/>
</dbReference>
<dbReference type="InterPro" id="IPR014049">
    <property type="entry name" value="Glutathione_synthase_N_euk"/>
</dbReference>
<dbReference type="InterPro" id="IPR005615">
    <property type="entry name" value="Glutathione_synthase"/>
</dbReference>
<feature type="domain" description="SP-RING-type" evidence="23">
    <location>
        <begin position="1009"/>
        <end position="1090"/>
    </location>
</feature>
<dbReference type="InterPro" id="IPR004181">
    <property type="entry name" value="Znf_MIZ"/>
</dbReference>
<keyword evidence="15" id="KW-0067">ATP-binding</keyword>
<evidence type="ECO:0000256" key="8">
    <source>
        <dbReference type="ARBA" id="ARBA00020821"/>
    </source>
</evidence>
<dbReference type="SUPFAM" id="SSF52440">
    <property type="entry name" value="PreATP-grasp domain"/>
    <property type="match status" value="1"/>
</dbReference>
<dbReference type="GO" id="GO:0043295">
    <property type="term" value="F:glutathione binding"/>
    <property type="evidence" value="ECO:0007669"/>
    <property type="project" value="TreeGrafter"/>
</dbReference>
<evidence type="ECO:0000256" key="5">
    <source>
        <dbReference type="ARBA" id="ARBA00010385"/>
    </source>
</evidence>
<proteinExistence type="inferred from homology"/>
<comment type="catalytic activity">
    <reaction evidence="19">
        <text>gamma-L-glutamyl-(2S)-2-aminobutanoate + glycine + ATP = ophthalmate + ADP + phosphate + H(+)</text>
        <dbReference type="Rhea" id="RHEA:72075"/>
        <dbReference type="ChEBI" id="CHEBI:15378"/>
        <dbReference type="ChEBI" id="CHEBI:30616"/>
        <dbReference type="ChEBI" id="CHEBI:43474"/>
        <dbReference type="ChEBI" id="CHEBI:57305"/>
        <dbReference type="ChEBI" id="CHEBI:189406"/>
        <dbReference type="ChEBI" id="CHEBI:189750"/>
        <dbReference type="ChEBI" id="CHEBI:456216"/>
    </reaction>
    <physiologicalReaction direction="left-to-right" evidence="19">
        <dbReference type="Rhea" id="RHEA:72076"/>
    </physiologicalReaction>
</comment>
<feature type="compositionally biased region" description="Basic residues" evidence="22">
    <location>
        <begin position="1245"/>
        <end position="1254"/>
    </location>
</feature>
<dbReference type="FunFam" id="3.40.50.1760:FF:000001">
    <property type="entry name" value="Glutathione synthetase"/>
    <property type="match status" value="1"/>
</dbReference>
<dbReference type="EC" id="6.3.2.3" evidence="7"/>
<feature type="compositionally biased region" description="Low complexity" evidence="22">
    <location>
        <begin position="642"/>
        <end position="652"/>
    </location>
</feature>
<dbReference type="OrthoDB" id="2020073at2759"/>
<dbReference type="InterPro" id="IPR016185">
    <property type="entry name" value="PreATP-grasp_dom_sf"/>
</dbReference>
<feature type="domain" description="PINIT" evidence="24">
    <location>
        <begin position="807"/>
        <end position="978"/>
    </location>
</feature>
<keyword evidence="12" id="KW-0547">Nucleotide-binding</keyword>